<feature type="domain" description="Helicase ATP-binding" evidence="2">
    <location>
        <begin position="86"/>
        <end position="246"/>
    </location>
</feature>
<dbReference type="GO" id="GO:0004519">
    <property type="term" value="F:endonuclease activity"/>
    <property type="evidence" value="ECO:0007669"/>
    <property type="project" value="InterPro"/>
</dbReference>
<name>A0A346XU86_9ACTN</name>
<proteinExistence type="predicted"/>
<dbReference type="RefSeq" id="WP_164709957.1">
    <property type="nucleotide sequence ID" value="NZ_CP031165.1"/>
</dbReference>
<dbReference type="KEGG" id="euz:DVS28_a1082"/>
<dbReference type="Pfam" id="PF01844">
    <property type="entry name" value="HNH"/>
    <property type="match status" value="1"/>
</dbReference>
<dbReference type="GO" id="GO:0008270">
    <property type="term" value="F:zinc ion binding"/>
    <property type="evidence" value="ECO:0007669"/>
    <property type="project" value="InterPro"/>
</dbReference>
<dbReference type="InterPro" id="IPR014001">
    <property type="entry name" value="Helicase_ATP-bd"/>
</dbReference>
<evidence type="ECO:0000256" key="1">
    <source>
        <dbReference type="SAM" id="MobiDB-lite"/>
    </source>
</evidence>
<organism evidence="3 4">
    <name type="scientific">Euzebya pacifica</name>
    <dbReference type="NCBI Taxonomy" id="1608957"/>
    <lineage>
        <taxon>Bacteria</taxon>
        <taxon>Bacillati</taxon>
        <taxon>Actinomycetota</taxon>
        <taxon>Nitriliruptoria</taxon>
        <taxon>Euzebyales</taxon>
    </lineage>
</organism>
<dbReference type="InterPro" id="IPR050742">
    <property type="entry name" value="Helicase_Restrict-Modif_Enz"/>
</dbReference>
<keyword evidence="3" id="KW-0067">ATP-binding</keyword>
<dbReference type="Gene3D" id="3.40.50.300">
    <property type="entry name" value="P-loop containing nucleotide triphosphate hydrolases"/>
    <property type="match status" value="2"/>
</dbReference>
<reference evidence="3 4" key="1">
    <citation type="submission" date="2018-09" db="EMBL/GenBank/DDBJ databases">
        <title>Complete genome sequence of Euzebya sp. DY32-46 isolated from seawater of Pacific Ocean.</title>
        <authorList>
            <person name="Xu L."/>
            <person name="Wu Y.-H."/>
            <person name="Xu X.-W."/>
        </authorList>
    </citation>
    <scope>NUCLEOTIDE SEQUENCE [LARGE SCALE GENOMIC DNA]</scope>
    <source>
        <strain evidence="3 4">DY32-46</strain>
    </source>
</reference>
<dbReference type="InterPro" id="IPR003615">
    <property type="entry name" value="HNH_nuc"/>
</dbReference>
<keyword evidence="3" id="KW-0547">Nucleotide-binding</keyword>
<evidence type="ECO:0000313" key="4">
    <source>
        <dbReference type="Proteomes" id="UP000264006"/>
    </source>
</evidence>
<dbReference type="EMBL" id="CP031165">
    <property type="protein sequence ID" value="AXV05783.1"/>
    <property type="molecule type" value="Genomic_DNA"/>
</dbReference>
<dbReference type="PROSITE" id="PS51192">
    <property type="entry name" value="HELICASE_ATP_BIND_1"/>
    <property type="match status" value="1"/>
</dbReference>
<accession>A0A346XU86</accession>
<protein>
    <submittedName>
        <fullName evidence="3">Putative RNA helicase</fullName>
    </submittedName>
</protein>
<dbReference type="InterPro" id="IPR027417">
    <property type="entry name" value="P-loop_NTPase"/>
</dbReference>
<dbReference type="CDD" id="cd00085">
    <property type="entry name" value="HNHc"/>
    <property type="match status" value="1"/>
</dbReference>
<dbReference type="SUPFAM" id="SSF52540">
    <property type="entry name" value="P-loop containing nucleoside triphosphate hydrolases"/>
    <property type="match status" value="1"/>
</dbReference>
<dbReference type="InterPro" id="IPR002711">
    <property type="entry name" value="HNH"/>
</dbReference>
<keyword evidence="3" id="KW-0378">Hydrolase</keyword>
<dbReference type="InterPro" id="IPR006935">
    <property type="entry name" value="Helicase/UvrB_N"/>
</dbReference>
<keyword evidence="4" id="KW-1185">Reference proteome</keyword>
<evidence type="ECO:0000313" key="3">
    <source>
        <dbReference type="EMBL" id="AXV05783.1"/>
    </source>
</evidence>
<dbReference type="PANTHER" id="PTHR47396">
    <property type="entry name" value="TYPE I RESTRICTION ENZYME ECOKI R PROTEIN"/>
    <property type="match status" value="1"/>
</dbReference>
<dbReference type="GO" id="GO:0003677">
    <property type="term" value="F:DNA binding"/>
    <property type="evidence" value="ECO:0007669"/>
    <property type="project" value="InterPro"/>
</dbReference>
<dbReference type="AlphaFoldDB" id="A0A346XU86"/>
<keyword evidence="3" id="KW-0347">Helicase</keyword>
<dbReference type="PANTHER" id="PTHR47396:SF2">
    <property type="entry name" value="HELICASE ATP-BINDING DOMAIN-CONTAINING PROTEIN"/>
    <property type="match status" value="1"/>
</dbReference>
<dbReference type="Gene3D" id="1.10.30.50">
    <property type="match status" value="1"/>
</dbReference>
<evidence type="ECO:0000259" key="2">
    <source>
        <dbReference type="PROSITE" id="PS51192"/>
    </source>
</evidence>
<dbReference type="GO" id="GO:0005829">
    <property type="term" value="C:cytosol"/>
    <property type="evidence" value="ECO:0007669"/>
    <property type="project" value="TreeGrafter"/>
</dbReference>
<gene>
    <name evidence="3" type="ORF">DVS28_a1082</name>
</gene>
<feature type="compositionally biased region" description="Acidic residues" evidence="1">
    <location>
        <begin position="459"/>
        <end position="478"/>
    </location>
</feature>
<dbReference type="SMART" id="SM00507">
    <property type="entry name" value="HNHc"/>
    <property type="match status" value="1"/>
</dbReference>
<sequence>MARHMTATDKQTLTLFTAGACAGCGADLPDGWHADHRTPHAAGGLTSALNGDPLCPPCNLTKGTTMPHGTTTMTLRDWQRQALDLYRDPTPPSDFLAVATPGAGKTRWAATVLEGLLTTGAAQQIVVVVPSTRLREQWANSLYASHRIALNPSWANHNGTWTSDFRGVVVTYAQVASNPDLFAMHCSRTDTVAVFDEIHHCGERRSWGDALRTAFAPARHRIALSGTPFRSDTNPIPFIRYTDESSDPDFTYGYDQAVADGVCRRVFFTTVDGEFEWSSRPGETISCDFDTPLWHNELGRRLRTALMPDGDYLRRLISEAHNRLMSLRRDQPDAGGLILAIDQDHAHAIAQILRDEHAVAAVVAVSDDPTSQQHIDRFATSDAPWIVAVRMVSEGVDIPRLRVAVHATNTTAELFFRQAVGRIVRHTDTEHEDAYYFIPADPRLRDNAARIEEERDHDLDEPDDDPDAPTDPRDEEDPPPTTFVPIAARATVKGMIASGEVFDGAALAEAEHFLAANPEFAKLNAAEVIRLKRALASTQPTLATSTAPQRDVLEEPPHRRRETLKKRNSEIARRIAYRHQTEFRDVNAALNRAAGIRRVDDATIEQLEERLATATRWLAGGGPGLMPL</sequence>
<dbReference type="GO" id="GO:0016787">
    <property type="term" value="F:hydrolase activity"/>
    <property type="evidence" value="ECO:0007669"/>
    <property type="project" value="InterPro"/>
</dbReference>
<dbReference type="PROSITE" id="PS51257">
    <property type="entry name" value="PROKAR_LIPOPROTEIN"/>
    <property type="match status" value="1"/>
</dbReference>
<dbReference type="SMART" id="SM00487">
    <property type="entry name" value="DEXDc"/>
    <property type="match status" value="1"/>
</dbReference>
<dbReference type="Pfam" id="PF04851">
    <property type="entry name" value="ResIII"/>
    <property type="match status" value="1"/>
</dbReference>
<dbReference type="GO" id="GO:0005524">
    <property type="term" value="F:ATP binding"/>
    <property type="evidence" value="ECO:0007669"/>
    <property type="project" value="InterPro"/>
</dbReference>
<feature type="region of interest" description="Disordered" evidence="1">
    <location>
        <begin position="541"/>
        <end position="562"/>
    </location>
</feature>
<dbReference type="GO" id="GO:0004386">
    <property type="term" value="F:helicase activity"/>
    <property type="evidence" value="ECO:0007669"/>
    <property type="project" value="UniProtKB-KW"/>
</dbReference>
<dbReference type="Proteomes" id="UP000264006">
    <property type="component" value="Chromosome"/>
</dbReference>
<feature type="region of interest" description="Disordered" evidence="1">
    <location>
        <begin position="453"/>
        <end position="483"/>
    </location>
</feature>